<dbReference type="CDD" id="cd11286">
    <property type="entry name" value="ADF_cofilin_like"/>
    <property type="match status" value="1"/>
</dbReference>
<dbReference type="Proteomes" id="UP000008744">
    <property type="component" value="Unassembled WGS sequence"/>
</dbReference>
<dbReference type="GO" id="GO:0015629">
    <property type="term" value="C:actin cytoskeleton"/>
    <property type="evidence" value="ECO:0007669"/>
    <property type="project" value="InterPro"/>
</dbReference>
<name>B4H7F0_DROPE</name>
<dbReference type="EMBL" id="CH479218">
    <property type="protein sequence ID" value="EDW33761.1"/>
    <property type="molecule type" value="Genomic_DNA"/>
</dbReference>
<dbReference type="HOGENOM" id="CLU_094004_3_1_1"/>
<evidence type="ECO:0000256" key="2">
    <source>
        <dbReference type="ARBA" id="ARBA00023203"/>
    </source>
</evidence>
<proteinExistence type="inferred from homology"/>
<dbReference type="SMART" id="SM00102">
    <property type="entry name" value="ADF"/>
    <property type="match status" value="1"/>
</dbReference>
<dbReference type="PROSITE" id="PS51263">
    <property type="entry name" value="ADF_H"/>
    <property type="match status" value="1"/>
</dbReference>
<accession>B4H7F0</accession>
<comment type="similarity">
    <text evidence="1">Belongs to the actin-binding proteins ADF family.</text>
</comment>
<dbReference type="eggNOG" id="KOG1735">
    <property type="taxonomic scope" value="Eukaryota"/>
</dbReference>
<dbReference type="KEGG" id="dpe:6601721"/>
<keyword evidence="5" id="KW-1185">Reference proteome</keyword>
<dbReference type="GO" id="GO:0030042">
    <property type="term" value="P:actin filament depolymerization"/>
    <property type="evidence" value="ECO:0007669"/>
    <property type="project" value="InterPro"/>
</dbReference>
<evidence type="ECO:0000256" key="1">
    <source>
        <dbReference type="ARBA" id="ARBA00006844"/>
    </source>
</evidence>
<dbReference type="Gene3D" id="3.40.20.10">
    <property type="entry name" value="Severin"/>
    <property type="match status" value="1"/>
</dbReference>
<dbReference type="PhylomeDB" id="B4H7F0"/>
<dbReference type="PANTHER" id="PTHR11913">
    <property type="entry name" value="COFILIN-RELATED"/>
    <property type="match status" value="1"/>
</dbReference>
<feature type="domain" description="ADF-H" evidence="3">
    <location>
        <begin position="4"/>
        <end position="147"/>
    </location>
</feature>
<keyword evidence="2" id="KW-0009">Actin-binding</keyword>
<sequence length="152" mass="17855">MESGIQITRDSKHAFEEIWKKRTHRYAVFSVQENREIIVDALGKRDASYDDFLADLQGEQDEDGACQCRFAIYDFEYEHHFKPMDSSTSKLKLILVLWCPEQARIRDKMIYSSSMCSIIRTFIGVQKYIQANNLDDISREAVEMQLRAMDRD</sequence>
<evidence type="ECO:0000313" key="5">
    <source>
        <dbReference type="Proteomes" id="UP000008744"/>
    </source>
</evidence>
<dbReference type="OMA" id="YAIYDME"/>
<dbReference type="SUPFAM" id="SSF55753">
    <property type="entry name" value="Actin depolymerizing proteins"/>
    <property type="match status" value="1"/>
</dbReference>
<reference evidence="4 5" key="1">
    <citation type="journal article" date="2007" name="Nature">
        <title>Evolution of genes and genomes on the Drosophila phylogeny.</title>
        <authorList>
            <consortium name="Drosophila 12 Genomes Consortium"/>
            <person name="Clark A.G."/>
            <person name="Eisen M.B."/>
            <person name="Smith D.R."/>
            <person name="Bergman C.M."/>
            <person name="Oliver B."/>
            <person name="Markow T.A."/>
            <person name="Kaufman T.C."/>
            <person name="Kellis M."/>
            <person name="Gelbart W."/>
            <person name="Iyer V.N."/>
            <person name="Pollard D.A."/>
            <person name="Sackton T.B."/>
            <person name="Larracuente A.M."/>
            <person name="Singh N.D."/>
            <person name="Abad J.P."/>
            <person name="Abt D.N."/>
            <person name="Adryan B."/>
            <person name="Aguade M."/>
            <person name="Akashi H."/>
            <person name="Anderson W.W."/>
            <person name="Aquadro C.F."/>
            <person name="Ardell D.H."/>
            <person name="Arguello R."/>
            <person name="Artieri C.G."/>
            <person name="Barbash D.A."/>
            <person name="Barker D."/>
            <person name="Barsanti P."/>
            <person name="Batterham P."/>
            <person name="Batzoglou S."/>
            <person name="Begun D."/>
            <person name="Bhutkar A."/>
            <person name="Blanco E."/>
            <person name="Bosak S.A."/>
            <person name="Bradley R.K."/>
            <person name="Brand A.D."/>
            <person name="Brent M.R."/>
            <person name="Brooks A.N."/>
            <person name="Brown R.H."/>
            <person name="Butlin R.K."/>
            <person name="Caggese C."/>
            <person name="Calvi B.R."/>
            <person name="Bernardo de Carvalho A."/>
            <person name="Caspi A."/>
            <person name="Castrezana S."/>
            <person name="Celniker S.E."/>
            <person name="Chang J.L."/>
            <person name="Chapple C."/>
            <person name="Chatterji S."/>
            <person name="Chinwalla A."/>
            <person name="Civetta A."/>
            <person name="Clifton S.W."/>
            <person name="Comeron J.M."/>
            <person name="Costello J.C."/>
            <person name="Coyne J.A."/>
            <person name="Daub J."/>
            <person name="David R.G."/>
            <person name="Delcher A.L."/>
            <person name="Delehaunty K."/>
            <person name="Do C.B."/>
            <person name="Ebling H."/>
            <person name="Edwards K."/>
            <person name="Eickbush T."/>
            <person name="Evans J.D."/>
            <person name="Filipski A."/>
            <person name="Findeiss S."/>
            <person name="Freyhult E."/>
            <person name="Fulton L."/>
            <person name="Fulton R."/>
            <person name="Garcia A.C."/>
            <person name="Gardiner A."/>
            <person name="Garfield D.A."/>
            <person name="Garvin B.E."/>
            <person name="Gibson G."/>
            <person name="Gilbert D."/>
            <person name="Gnerre S."/>
            <person name="Godfrey J."/>
            <person name="Good R."/>
            <person name="Gotea V."/>
            <person name="Gravely B."/>
            <person name="Greenberg A.J."/>
            <person name="Griffiths-Jones S."/>
            <person name="Gross S."/>
            <person name="Guigo R."/>
            <person name="Gustafson E.A."/>
            <person name="Haerty W."/>
            <person name="Hahn M.W."/>
            <person name="Halligan D.L."/>
            <person name="Halpern A.L."/>
            <person name="Halter G.M."/>
            <person name="Han M.V."/>
            <person name="Heger A."/>
            <person name="Hillier L."/>
            <person name="Hinrichs A.S."/>
            <person name="Holmes I."/>
            <person name="Hoskins R.A."/>
            <person name="Hubisz M.J."/>
            <person name="Hultmark D."/>
            <person name="Huntley M.A."/>
            <person name="Jaffe D.B."/>
            <person name="Jagadeeshan S."/>
            <person name="Jeck W.R."/>
            <person name="Johnson J."/>
            <person name="Jones C.D."/>
            <person name="Jordan W.C."/>
            <person name="Karpen G.H."/>
            <person name="Kataoka E."/>
            <person name="Keightley P.D."/>
            <person name="Kheradpour P."/>
            <person name="Kirkness E.F."/>
            <person name="Koerich L.B."/>
            <person name="Kristiansen K."/>
            <person name="Kudrna D."/>
            <person name="Kulathinal R.J."/>
            <person name="Kumar S."/>
            <person name="Kwok R."/>
            <person name="Lander E."/>
            <person name="Langley C.H."/>
            <person name="Lapoint R."/>
            <person name="Lazzaro B.P."/>
            <person name="Lee S.J."/>
            <person name="Levesque L."/>
            <person name="Li R."/>
            <person name="Lin C.F."/>
            <person name="Lin M.F."/>
            <person name="Lindblad-Toh K."/>
            <person name="Llopart A."/>
            <person name="Long M."/>
            <person name="Low L."/>
            <person name="Lozovsky E."/>
            <person name="Lu J."/>
            <person name="Luo M."/>
            <person name="Machado C.A."/>
            <person name="Makalowski W."/>
            <person name="Marzo M."/>
            <person name="Matsuda M."/>
            <person name="Matzkin L."/>
            <person name="McAllister B."/>
            <person name="McBride C.S."/>
            <person name="McKernan B."/>
            <person name="McKernan K."/>
            <person name="Mendez-Lago M."/>
            <person name="Minx P."/>
            <person name="Mollenhauer M.U."/>
            <person name="Montooth K."/>
            <person name="Mount S.M."/>
            <person name="Mu X."/>
            <person name="Myers E."/>
            <person name="Negre B."/>
            <person name="Newfeld S."/>
            <person name="Nielsen R."/>
            <person name="Noor M.A."/>
            <person name="O'Grady P."/>
            <person name="Pachter L."/>
            <person name="Papaceit M."/>
            <person name="Parisi M.J."/>
            <person name="Parisi M."/>
            <person name="Parts L."/>
            <person name="Pedersen J.S."/>
            <person name="Pesole G."/>
            <person name="Phillippy A.M."/>
            <person name="Ponting C.P."/>
            <person name="Pop M."/>
            <person name="Porcelli D."/>
            <person name="Powell J.R."/>
            <person name="Prohaska S."/>
            <person name="Pruitt K."/>
            <person name="Puig M."/>
            <person name="Quesneville H."/>
            <person name="Ram K.R."/>
            <person name="Rand D."/>
            <person name="Rasmussen M.D."/>
            <person name="Reed L.K."/>
            <person name="Reenan R."/>
            <person name="Reily A."/>
            <person name="Remington K.A."/>
            <person name="Rieger T.T."/>
            <person name="Ritchie M.G."/>
            <person name="Robin C."/>
            <person name="Rogers Y.H."/>
            <person name="Rohde C."/>
            <person name="Rozas J."/>
            <person name="Rubenfield M.J."/>
            <person name="Ruiz A."/>
            <person name="Russo S."/>
            <person name="Salzberg S.L."/>
            <person name="Sanchez-Gracia A."/>
            <person name="Saranga D.J."/>
            <person name="Sato H."/>
            <person name="Schaeffer S.W."/>
            <person name="Schatz M.C."/>
            <person name="Schlenke T."/>
            <person name="Schwartz R."/>
            <person name="Segarra C."/>
            <person name="Singh R.S."/>
            <person name="Sirot L."/>
            <person name="Sirota M."/>
            <person name="Sisneros N.B."/>
            <person name="Smith C.D."/>
            <person name="Smith T.F."/>
            <person name="Spieth J."/>
            <person name="Stage D.E."/>
            <person name="Stark A."/>
            <person name="Stephan W."/>
            <person name="Strausberg R.L."/>
            <person name="Strempel S."/>
            <person name="Sturgill D."/>
            <person name="Sutton G."/>
            <person name="Sutton G.G."/>
            <person name="Tao W."/>
            <person name="Teichmann S."/>
            <person name="Tobari Y.N."/>
            <person name="Tomimura Y."/>
            <person name="Tsolas J.M."/>
            <person name="Valente V.L."/>
            <person name="Venter E."/>
            <person name="Venter J.C."/>
            <person name="Vicario S."/>
            <person name="Vieira F.G."/>
            <person name="Vilella A.J."/>
            <person name="Villasante A."/>
            <person name="Walenz B."/>
            <person name="Wang J."/>
            <person name="Wasserman M."/>
            <person name="Watts T."/>
            <person name="Wilson D."/>
            <person name="Wilson R.K."/>
            <person name="Wing R.A."/>
            <person name="Wolfner M.F."/>
            <person name="Wong A."/>
            <person name="Wong G.K."/>
            <person name="Wu C.I."/>
            <person name="Wu G."/>
            <person name="Yamamoto D."/>
            <person name="Yang H.P."/>
            <person name="Yang S.P."/>
            <person name="Yorke J.A."/>
            <person name="Yoshida K."/>
            <person name="Zdobnov E."/>
            <person name="Zhang P."/>
            <person name="Zhang Y."/>
            <person name="Zimin A.V."/>
            <person name="Baldwin J."/>
            <person name="Abdouelleil A."/>
            <person name="Abdulkadir J."/>
            <person name="Abebe A."/>
            <person name="Abera B."/>
            <person name="Abreu J."/>
            <person name="Acer S.C."/>
            <person name="Aftuck L."/>
            <person name="Alexander A."/>
            <person name="An P."/>
            <person name="Anderson E."/>
            <person name="Anderson S."/>
            <person name="Arachi H."/>
            <person name="Azer M."/>
            <person name="Bachantsang P."/>
            <person name="Barry A."/>
            <person name="Bayul T."/>
            <person name="Berlin A."/>
            <person name="Bessette D."/>
            <person name="Bloom T."/>
            <person name="Blye J."/>
            <person name="Boguslavskiy L."/>
            <person name="Bonnet C."/>
            <person name="Boukhgalter B."/>
            <person name="Bourzgui I."/>
            <person name="Brown A."/>
            <person name="Cahill P."/>
            <person name="Channer S."/>
            <person name="Cheshatsang Y."/>
            <person name="Chuda L."/>
            <person name="Citroen M."/>
            <person name="Collymore A."/>
            <person name="Cooke P."/>
            <person name="Costello M."/>
            <person name="D'Aco K."/>
            <person name="Daza R."/>
            <person name="De Haan G."/>
            <person name="DeGray S."/>
            <person name="DeMaso C."/>
            <person name="Dhargay N."/>
            <person name="Dooley K."/>
            <person name="Dooley E."/>
            <person name="Doricent M."/>
            <person name="Dorje P."/>
            <person name="Dorjee K."/>
            <person name="Dupes A."/>
            <person name="Elong R."/>
            <person name="Falk J."/>
            <person name="Farina A."/>
            <person name="Faro S."/>
            <person name="Ferguson D."/>
            <person name="Fisher S."/>
            <person name="Foley C.D."/>
            <person name="Franke A."/>
            <person name="Friedrich D."/>
            <person name="Gadbois L."/>
            <person name="Gearin G."/>
            <person name="Gearin C.R."/>
            <person name="Giannoukos G."/>
            <person name="Goode T."/>
            <person name="Graham J."/>
            <person name="Grandbois E."/>
            <person name="Grewal S."/>
            <person name="Gyaltsen K."/>
            <person name="Hafez N."/>
            <person name="Hagos B."/>
            <person name="Hall J."/>
            <person name="Henson C."/>
            <person name="Hollinger A."/>
            <person name="Honan T."/>
            <person name="Huard M.D."/>
            <person name="Hughes L."/>
            <person name="Hurhula B."/>
            <person name="Husby M.E."/>
            <person name="Kamat A."/>
            <person name="Kanga B."/>
            <person name="Kashin S."/>
            <person name="Khazanovich D."/>
            <person name="Kisner P."/>
            <person name="Lance K."/>
            <person name="Lara M."/>
            <person name="Lee W."/>
            <person name="Lennon N."/>
            <person name="Letendre F."/>
            <person name="LeVine R."/>
            <person name="Lipovsky A."/>
            <person name="Liu X."/>
            <person name="Liu J."/>
            <person name="Liu S."/>
            <person name="Lokyitsang T."/>
            <person name="Lokyitsang Y."/>
            <person name="Lubonja R."/>
            <person name="Lui A."/>
            <person name="MacDonald P."/>
            <person name="Magnisalis V."/>
            <person name="Maru K."/>
            <person name="Matthews C."/>
            <person name="McCusker W."/>
            <person name="McDonough S."/>
            <person name="Mehta T."/>
            <person name="Meldrim J."/>
            <person name="Meneus L."/>
            <person name="Mihai O."/>
            <person name="Mihalev A."/>
            <person name="Mihova T."/>
            <person name="Mittelman R."/>
            <person name="Mlenga V."/>
            <person name="Montmayeur A."/>
            <person name="Mulrain L."/>
            <person name="Navidi A."/>
            <person name="Naylor J."/>
            <person name="Negash T."/>
            <person name="Nguyen T."/>
            <person name="Nguyen N."/>
            <person name="Nicol R."/>
            <person name="Norbu C."/>
            <person name="Norbu N."/>
            <person name="Novod N."/>
            <person name="O'Neill B."/>
            <person name="Osman S."/>
            <person name="Markiewicz E."/>
            <person name="Oyono O.L."/>
            <person name="Patti C."/>
            <person name="Phunkhang P."/>
            <person name="Pierre F."/>
            <person name="Priest M."/>
            <person name="Raghuraman S."/>
            <person name="Rege F."/>
            <person name="Reyes R."/>
            <person name="Rise C."/>
            <person name="Rogov P."/>
            <person name="Ross K."/>
            <person name="Ryan E."/>
            <person name="Settipalli S."/>
            <person name="Shea T."/>
            <person name="Sherpa N."/>
            <person name="Shi L."/>
            <person name="Shih D."/>
            <person name="Sparrow T."/>
            <person name="Spaulding J."/>
            <person name="Stalker J."/>
            <person name="Stange-Thomann N."/>
            <person name="Stavropoulos S."/>
            <person name="Stone C."/>
            <person name="Strader C."/>
            <person name="Tesfaye S."/>
            <person name="Thomson T."/>
            <person name="Thoulutsang Y."/>
            <person name="Thoulutsang D."/>
            <person name="Topham K."/>
            <person name="Topping I."/>
            <person name="Tsamla T."/>
            <person name="Vassiliev H."/>
            <person name="Vo A."/>
            <person name="Wangchuk T."/>
            <person name="Wangdi T."/>
            <person name="Weiand M."/>
            <person name="Wilkinson J."/>
            <person name="Wilson A."/>
            <person name="Yadav S."/>
            <person name="Young G."/>
            <person name="Yu Q."/>
            <person name="Zembek L."/>
            <person name="Zhong D."/>
            <person name="Zimmer A."/>
            <person name="Zwirko Z."/>
            <person name="Jaffe D.B."/>
            <person name="Alvarez P."/>
            <person name="Brockman W."/>
            <person name="Butler J."/>
            <person name="Chin C."/>
            <person name="Gnerre S."/>
            <person name="Grabherr M."/>
            <person name="Kleber M."/>
            <person name="Mauceli E."/>
            <person name="MacCallum I."/>
        </authorList>
    </citation>
    <scope>NUCLEOTIDE SEQUENCE [LARGE SCALE GENOMIC DNA]</scope>
    <source>
        <strain evidence="5">MSH-3 / Tucson 14011-0111.49</strain>
    </source>
</reference>
<dbReference type="AlphaFoldDB" id="B4H7F0"/>
<dbReference type="GO" id="GO:0003779">
    <property type="term" value="F:actin binding"/>
    <property type="evidence" value="ECO:0007669"/>
    <property type="project" value="UniProtKB-KW"/>
</dbReference>
<dbReference type="STRING" id="7234.B4H7F0"/>
<dbReference type="InterPro" id="IPR002108">
    <property type="entry name" value="ADF-H"/>
</dbReference>
<evidence type="ECO:0000259" key="3">
    <source>
        <dbReference type="PROSITE" id="PS51263"/>
    </source>
</evidence>
<dbReference type="OrthoDB" id="10249245at2759"/>
<protein>
    <submittedName>
        <fullName evidence="4">GL27011</fullName>
    </submittedName>
</protein>
<dbReference type="InterPro" id="IPR029006">
    <property type="entry name" value="ADF-H/Gelsolin-like_dom_sf"/>
</dbReference>
<dbReference type="InterPro" id="IPR017904">
    <property type="entry name" value="ADF/Cofilin"/>
</dbReference>
<gene>
    <name evidence="4" type="primary">Dper\GL27011</name>
    <name evidence="4" type="ORF">Dper_GL27011</name>
</gene>
<dbReference type="Pfam" id="PF00241">
    <property type="entry name" value="Cofilin_ADF"/>
    <property type="match status" value="1"/>
</dbReference>
<organism evidence="5">
    <name type="scientific">Drosophila persimilis</name>
    <name type="common">Fruit fly</name>
    <dbReference type="NCBI Taxonomy" id="7234"/>
    <lineage>
        <taxon>Eukaryota</taxon>
        <taxon>Metazoa</taxon>
        <taxon>Ecdysozoa</taxon>
        <taxon>Arthropoda</taxon>
        <taxon>Hexapoda</taxon>
        <taxon>Insecta</taxon>
        <taxon>Pterygota</taxon>
        <taxon>Neoptera</taxon>
        <taxon>Endopterygota</taxon>
        <taxon>Diptera</taxon>
        <taxon>Brachycera</taxon>
        <taxon>Muscomorpha</taxon>
        <taxon>Ephydroidea</taxon>
        <taxon>Drosophilidae</taxon>
        <taxon>Drosophila</taxon>
        <taxon>Sophophora</taxon>
    </lineage>
</organism>
<evidence type="ECO:0000313" key="4">
    <source>
        <dbReference type="EMBL" id="EDW33761.1"/>
    </source>
</evidence>